<organism evidence="1 2">
    <name type="scientific">Sphingobacterium yanglingense</name>
    <dbReference type="NCBI Taxonomy" id="1437280"/>
    <lineage>
        <taxon>Bacteria</taxon>
        <taxon>Pseudomonadati</taxon>
        <taxon>Bacteroidota</taxon>
        <taxon>Sphingobacteriia</taxon>
        <taxon>Sphingobacteriales</taxon>
        <taxon>Sphingobacteriaceae</taxon>
        <taxon>Sphingobacterium</taxon>
    </lineage>
</organism>
<sequence length="154" mass="17848">MKSNYFILLFLLITISTTGGIYGQVRVVEKAEREIYRSGKNTAYEIGSFELKNGQRKIYFRDCNEKENKLSFGEVILQSQQDFDYLYTVITDGFNQKVDLPIKIDLGDSYLFLHYDKVIGATILQIGHAYKNTPYKKMLSTTLSKKDINKLFEK</sequence>
<dbReference type="Proteomes" id="UP000295292">
    <property type="component" value="Unassembled WGS sequence"/>
</dbReference>
<keyword evidence="2" id="KW-1185">Reference proteome</keyword>
<dbReference type="OrthoDB" id="9853115at2"/>
<proteinExistence type="predicted"/>
<reference evidence="1 2" key="1">
    <citation type="submission" date="2019-03" db="EMBL/GenBank/DDBJ databases">
        <title>Genomic Encyclopedia of Archaeal and Bacterial Type Strains, Phase II (KMG-II): from individual species to whole genera.</title>
        <authorList>
            <person name="Goeker M."/>
        </authorList>
    </citation>
    <scope>NUCLEOTIDE SEQUENCE [LARGE SCALE GENOMIC DNA]</scope>
    <source>
        <strain evidence="1 2">DSM 28353</strain>
    </source>
</reference>
<comment type="caution">
    <text evidence="1">The sequence shown here is derived from an EMBL/GenBank/DDBJ whole genome shotgun (WGS) entry which is preliminary data.</text>
</comment>
<gene>
    <name evidence="1" type="ORF">CLV99_4494</name>
</gene>
<name>A0A4R6W855_9SPHI</name>
<dbReference type="AlphaFoldDB" id="A0A4R6W855"/>
<dbReference type="EMBL" id="SNYV01000019">
    <property type="protein sequence ID" value="TDQ73442.1"/>
    <property type="molecule type" value="Genomic_DNA"/>
</dbReference>
<evidence type="ECO:0000313" key="1">
    <source>
        <dbReference type="EMBL" id="TDQ73442.1"/>
    </source>
</evidence>
<accession>A0A4R6W855</accession>
<protein>
    <submittedName>
        <fullName evidence="1">Uncharacterized protein</fullName>
    </submittedName>
</protein>
<dbReference type="RefSeq" id="WP_133586619.1">
    <property type="nucleotide sequence ID" value="NZ_SNYV01000019.1"/>
</dbReference>
<evidence type="ECO:0000313" key="2">
    <source>
        <dbReference type="Proteomes" id="UP000295292"/>
    </source>
</evidence>